<dbReference type="Gene3D" id="1.10.510.10">
    <property type="entry name" value="Transferase(Phosphotransferase) domain 1"/>
    <property type="match status" value="1"/>
</dbReference>
<dbReference type="Proteomes" id="UP000649617">
    <property type="component" value="Unassembled WGS sequence"/>
</dbReference>
<evidence type="ECO:0000313" key="3">
    <source>
        <dbReference type="EMBL" id="CAE7379095.1"/>
    </source>
</evidence>
<dbReference type="InterPro" id="IPR011009">
    <property type="entry name" value="Kinase-like_dom_sf"/>
</dbReference>
<dbReference type="InterPro" id="IPR008271">
    <property type="entry name" value="Ser/Thr_kinase_AS"/>
</dbReference>
<keyword evidence="4" id="KW-1185">Reference proteome</keyword>
<evidence type="ECO:0000256" key="1">
    <source>
        <dbReference type="SAM" id="MobiDB-lite"/>
    </source>
</evidence>
<comment type="caution">
    <text evidence="3">The sequence shown here is derived from an EMBL/GenBank/DDBJ whole genome shotgun (WGS) entry which is preliminary data.</text>
</comment>
<dbReference type="PANTHER" id="PTHR44167:SF24">
    <property type="entry name" value="SERINE_THREONINE-PROTEIN KINASE CHK2"/>
    <property type="match status" value="1"/>
</dbReference>
<evidence type="ECO:0000313" key="4">
    <source>
        <dbReference type="Proteomes" id="UP000649617"/>
    </source>
</evidence>
<dbReference type="SUPFAM" id="SSF56112">
    <property type="entry name" value="Protein kinase-like (PK-like)"/>
    <property type="match status" value="1"/>
</dbReference>
<dbReference type="InterPro" id="IPR000719">
    <property type="entry name" value="Prot_kinase_dom"/>
</dbReference>
<sequence length="188" mass="21025">MHERRILHRDVKPQNIIVAPDLSTLHLTDFNIARALTSAASLTPTGTWEYSAPEVMRGESPSEAQDIRGVGLCLCMMVAGNVLKPSTYFSASIDVPDQNQITTCLQGWEGISQPCKHVANCCLALDWHARPAAIIILRMEWLNSPPQKRTRSIDSSKSPGSLRQWPRSRRWGSDADMYVWEPQAVVML</sequence>
<dbReference type="GO" id="GO:0004674">
    <property type="term" value="F:protein serine/threonine kinase activity"/>
    <property type="evidence" value="ECO:0007669"/>
    <property type="project" value="TreeGrafter"/>
</dbReference>
<dbReference type="OrthoDB" id="10252171at2759"/>
<dbReference type="GO" id="GO:0005737">
    <property type="term" value="C:cytoplasm"/>
    <property type="evidence" value="ECO:0007669"/>
    <property type="project" value="TreeGrafter"/>
</dbReference>
<dbReference type="PROSITE" id="PS50011">
    <property type="entry name" value="PROTEIN_KINASE_DOM"/>
    <property type="match status" value="1"/>
</dbReference>
<protein>
    <submittedName>
        <fullName evidence="3">MYLK3 protein</fullName>
    </submittedName>
</protein>
<dbReference type="AlphaFoldDB" id="A0A812QCI2"/>
<feature type="region of interest" description="Disordered" evidence="1">
    <location>
        <begin position="146"/>
        <end position="168"/>
    </location>
</feature>
<evidence type="ECO:0000259" key="2">
    <source>
        <dbReference type="PROSITE" id="PS50011"/>
    </source>
</evidence>
<dbReference type="GO" id="GO:0044773">
    <property type="term" value="P:mitotic DNA damage checkpoint signaling"/>
    <property type="evidence" value="ECO:0007669"/>
    <property type="project" value="TreeGrafter"/>
</dbReference>
<reference evidence="3" key="1">
    <citation type="submission" date="2021-02" db="EMBL/GenBank/DDBJ databases">
        <authorList>
            <person name="Dougan E. K."/>
            <person name="Rhodes N."/>
            <person name="Thang M."/>
            <person name="Chan C."/>
        </authorList>
    </citation>
    <scope>NUCLEOTIDE SEQUENCE</scope>
</reference>
<dbReference type="GO" id="GO:0005634">
    <property type="term" value="C:nucleus"/>
    <property type="evidence" value="ECO:0007669"/>
    <property type="project" value="TreeGrafter"/>
</dbReference>
<dbReference type="PANTHER" id="PTHR44167">
    <property type="entry name" value="OVARIAN-SPECIFIC SERINE/THREONINE-PROTEIN KINASE LOK-RELATED"/>
    <property type="match status" value="1"/>
</dbReference>
<feature type="domain" description="Protein kinase" evidence="2">
    <location>
        <begin position="1"/>
        <end position="142"/>
    </location>
</feature>
<proteinExistence type="predicted"/>
<dbReference type="GO" id="GO:0005524">
    <property type="term" value="F:ATP binding"/>
    <property type="evidence" value="ECO:0007669"/>
    <property type="project" value="InterPro"/>
</dbReference>
<accession>A0A812QCI2</accession>
<dbReference type="Pfam" id="PF00069">
    <property type="entry name" value="Pkinase"/>
    <property type="match status" value="1"/>
</dbReference>
<organism evidence="3 4">
    <name type="scientific">Symbiodinium pilosum</name>
    <name type="common">Dinoflagellate</name>
    <dbReference type="NCBI Taxonomy" id="2952"/>
    <lineage>
        <taxon>Eukaryota</taxon>
        <taxon>Sar</taxon>
        <taxon>Alveolata</taxon>
        <taxon>Dinophyceae</taxon>
        <taxon>Suessiales</taxon>
        <taxon>Symbiodiniaceae</taxon>
        <taxon>Symbiodinium</taxon>
    </lineage>
</organism>
<name>A0A812QCI2_SYMPI</name>
<dbReference type="EMBL" id="CAJNIZ010015903">
    <property type="protein sequence ID" value="CAE7379095.1"/>
    <property type="molecule type" value="Genomic_DNA"/>
</dbReference>
<gene>
    <name evidence="3" type="primary">MYLK3</name>
    <name evidence="3" type="ORF">SPIL2461_LOCUS9226</name>
</gene>
<dbReference type="PROSITE" id="PS00108">
    <property type="entry name" value="PROTEIN_KINASE_ST"/>
    <property type="match status" value="1"/>
</dbReference>